<organism evidence="1 2">
    <name type="scientific">Geomonas anaerohicana</name>
    <dbReference type="NCBI Taxonomy" id="2798583"/>
    <lineage>
        <taxon>Bacteria</taxon>
        <taxon>Pseudomonadati</taxon>
        <taxon>Thermodesulfobacteriota</taxon>
        <taxon>Desulfuromonadia</taxon>
        <taxon>Geobacterales</taxon>
        <taxon>Geobacteraceae</taxon>
        <taxon>Geomonas</taxon>
    </lineage>
</organism>
<dbReference type="Proteomes" id="UP000614714">
    <property type="component" value="Unassembled WGS sequence"/>
</dbReference>
<gene>
    <name evidence="1" type="ORF">JFN91_16780</name>
</gene>
<sequence length="114" mass="12312">MSDIIILPHSPSNFSGELRLINSEPKQVQFHSGNNESAVIHVSSKADADAGLVAVDIVPDYGYSIPRKIENIVDPTPLPLPAPDPRSYHLQARLAYENAVSPSAPKKMILSVSV</sequence>
<dbReference type="EMBL" id="JAEMHL010000009">
    <property type="protein sequence ID" value="MBJ6751875.1"/>
    <property type="molecule type" value="Genomic_DNA"/>
</dbReference>
<protein>
    <submittedName>
        <fullName evidence="1">Uncharacterized protein</fullName>
    </submittedName>
</protein>
<comment type="caution">
    <text evidence="1">The sequence shown here is derived from an EMBL/GenBank/DDBJ whole genome shotgun (WGS) entry which is preliminary data.</text>
</comment>
<keyword evidence="2" id="KW-1185">Reference proteome</keyword>
<accession>A0ABS0YHS8</accession>
<evidence type="ECO:0000313" key="2">
    <source>
        <dbReference type="Proteomes" id="UP000614714"/>
    </source>
</evidence>
<proteinExistence type="predicted"/>
<reference evidence="1 2" key="1">
    <citation type="submission" date="2020-12" db="EMBL/GenBank/DDBJ databases">
        <title>Geomonas sp. Red421, isolated from paddy soil.</title>
        <authorList>
            <person name="Xu Z."/>
            <person name="Zhang Z."/>
            <person name="Masuda Y."/>
            <person name="Itoh H."/>
            <person name="Senoo K."/>
        </authorList>
    </citation>
    <scope>NUCLEOTIDE SEQUENCE [LARGE SCALE GENOMIC DNA]</scope>
    <source>
        <strain evidence="1 2">Red421</strain>
    </source>
</reference>
<dbReference type="RefSeq" id="WP_199390339.1">
    <property type="nucleotide sequence ID" value="NZ_JAEMHL010000009.1"/>
</dbReference>
<name>A0ABS0YHS8_9BACT</name>
<evidence type="ECO:0000313" key="1">
    <source>
        <dbReference type="EMBL" id="MBJ6751875.1"/>
    </source>
</evidence>